<feature type="transmembrane region" description="Helical" evidence="8">
    <location>
        <begin position="550"/>
        <end position="572"/>
    </location>
</feature>
<dbReference type="GO" id="GO:0046961">
    <property type="term" value="F:proton-transporting ATPase activity, rotational mechanism"/>
    <property type="evidence" value="ECO:0007669"/>
    <property type="project" value="InterPro"/>
</dbReference>
<organism evidence="9 10">
    <name type="scientific">Erysipelothrix larvae</name>
    <dbReference type="NCBI Taxonomy" id="1514105"/>
    <lineage>
        <taxon>Bacteria</taxon>
        <taxon>Bacillati</taxon>
        <taxon>Bacillota</taxon>
        <taxon>Erysipelotrichia</taxon>
        <taxon>Erysipelotrichales</taxon>
        <taxon>Erysipelotrichaceae</taxon>
        <taxon>Erysipelothrix</taxon>
    </lineage>
</organism>
<dbReference type="OrthoDB" id="9803814at2"/>
<comment type="subcellular location">
    <subcellularLocation>
        <location evidence="1">Membrane</location>
        <topology evidence="1">Multi-pass membrane protein</topology>
    </subcellularLocation>
</comment>
<dbReference type="STRING" id="1514105.AOC36_11580"/>
<feature type="transmembrane region" description="Helical" evidence="8">
    <location>
        <begin position="458"/>
        <end position="480"/>
    </location>
</feature>
<dbReference type="AlphaFoldDB" id="A0A120JU15"/>
<feature type="transmembrane region" description="Helical" evidence="8">
    <location>
        <begin position="520"/>
        <end position="538"/>
    </location>
</feature>
<evidence type="ECO:0000313" key="10">
    <source>
        <dbReference type="Proteomes" id="UP000063781"/>
    </source>
</evidence>
<protein>
    <submittedName>
        <fullName evidence="9">Uncharacterized protein</fullName>
    </submittedName>
</protein>
<dbReference type="KEGG" id="erl:AOC36_11580"/>
<evidence type="ECO:0000256" key="7">
    <source>
        <dbReference type="ARBA" id="ARBA00023136"/>
    </source>
</evidence>
<reference evidence="9 10" key="1">
    <citation type="submission" date="2015-10" db="EMBL/GenBank/DDBJ databases">
        <title>Erysipelothrix larvae sp. LV19 isolated from the larval gut of the rhinoceros beetle, Trypoxylus dichotomus.</title>
        <authorList>
            <person name="Lim S."/>
            <person name="Kim B.-C."/>
        </authorList>
    </citation>
    <scope>NUCLEOTIDE SEQUENCE [LARGE SCALE GENOMIC DNA]</scope>
    <source>
        <strain evidence="9 10">LV19</strain>
    </source>
</reference>
<dbReference type="GO" id="GO:0033179">
    <property type="term" value="C:proton-transporting V-type ATPase, V0 domain"/>
    <property type="evidence" value="ECO:0007669"/>
    <property type="project" value="InterPro"/>
</dbReference>
<evidence type="ECO:0000256" key="2">
    <source>
        <dbReference type="ARBA" id="ARBA00009904"/>
    </source>
</evidence>
<feature type="transmembrane region" description="Helical" evidence="8">
    <location>
        <begin position="429"/>
        <end position="452"/>
    </location>
</feature>
<accession>A0A120JU15</accession>
<dbReference type="InterPro" id="IPR002490">
    <property type="entry name" value="V-ATPase_116kDa_su"/>
</dbReference>
<evidence type="ECO:0000256" key="6">
    <source>
        <dbReference type="ARBA" id="ARBA00023065"/>
    </source>
</evidence>
<feature type="transmembrane region" description="Helical" evidence="8">
    <location>
        <begin position="308"/>
        <end position="336"/>
    </location>
</feature>
<sequence length="594" mass="67567">MIEKMKLLSVRCSRDQYLELASHAVAKKNFHPILANDVIKSKMIGFQYAQDQVYTQLKTRIDAVDKGLNLGLVENLSDINEVELDVIKDTIDKVEGKYEKFTASRARTSDKEDKEALAKLHEYLHGQELQYIAVHLGRIPLEALSRVTLYNNEAFIFTELVRNKHYVWIMYLCMKEDDKHFEEMFGSLYFETVDIPKDMEQEEEIRDYCKQALGEICGFVAWRSKMEQFEKFVSVEEDTILFNAFVPEDEVEEFKKEFSDFEIEDVENSDYHFTPPTKLSNRKSVKPFESFVEMYGLPRYGTFDPTTFFAITYSLLFGIMFGDLGQGVVISLVGWFMLKKKGMGLGAVLMRIGMFSAFFGIIYGSVFGDETILDGFLRPFGLPIHVGDNDMTQPLLIAAVAMGVILIVISMLMNVLILMKQKRYASAILSQNGVCGIVFYVYLVVGAVLNLVYKVNIFTTPLLILCVGLPLLSIMFHVPIHNAIQRKKLKPEDGWGGYITESFFELFEVLLSFMANTLSFLRVGGFILSHVGMMTVVMELRVLAGTAGPLVLIFGNILVIGLEGLIVGIQALRLEYYEMFSRYYESGGVEYKTL</sequence>
<keyword evidence="5 8" id="KW-1133">Transmembrane helix</keyword>
<dbReference type="Proteomes" id="UP000063781">
    <property type="component" value="Chromosome"/>
</dbReference>
<dbReference type="GO" id="GO:0016471">
    <property type="term" value="C:vacuolar proton-transporting V-type ATPase complex"/>
    <property type="evidence" value="ECO:0007669"/>
    <property type="project" value="TreeGrafter"/>
</dbReference>
<dbReference type="GO" id="GO:0007035">
    <property type="term" value="P:vacuolar acidification"/>
    <property type="evidence" value="ECO:0007669"/>
    <property type="project" value="TreeGrafter"/>
</dbReference>
<dbReference type="PANTHER" id="PTHR11629:SF63">
    <property type="entry name" value="V-TYPE PROTON ATPASE SUBUNIT A"/>
    <property type="match status" value="1"/>
</dbReference>
<proteinExistence type="inferred from homology"/>
<dbReference type="PANTHER" id="PTHR11629">
    <property type="entry name" value="VACUOLAR PROTON ATPASES"/>
    <property type="match status" value="1"/>
</dbReference>
<feature type="transmembrane region" description="Helical" evidence="8">
    <location>
        <begin position="395"/>
        <end position="417"/>
    </location>
</feature>
<keyword evidence="7 8" id="KW-0472">Membrane</keyword>
<evidence type="ECO:0000256" key="1">
    <source>
        <dbReference type="ARBA" id="ARBA00004141"/>
    </source>
</evidence>
<gene>
    <name evidence="9" type="ORF">AOC36_11580</name>
</gene>
<dbReference type="EMBL" id="CP013213">
    <property type="protein sequence ID" value="AMC94590.1"/>
    <property type="molecule type" value="Genomic_DNA"/>
</dbReference>
<dbReference type="Pfam" id="PF01496">
    <property type="entry name" value="V_ATPase_I"/>
    <property type="match status" value="1"/>
</dbReference>
<evidence type="ECO:0000256" key="4">
    <source>
        <dbReference type="ARBA" id="ARBA00022692"/>
    </source>
</evidence>
<keyword evidence="6" id="KW-0406">Ion transport</keyword>
<evidence type="ECO:0000256" key="5">
    <source>
        <dbReference type="ARBA" id="ARBA00022989"/>
    </source>
</evidence>
<dbReference type="GO" id="GO:0051117">
    <property type="term" value="F:ATPase binding"/>
    <property type="evidence" value="ECO:0007669"/>
    <property type="project" value="TreeGrafter"/>
</dbReference>
<evidence type="ECO:0000313" key="9">
    <source>
        <dbReference type="EMBL" id="AMC94590.1"/>
    </source>
</evidence>
<dbReference type="RefSeq" id="WP_067634498.1">
    <property type="nucleotide sequence ID" value="NZ_CP013213.1"/>
</dbReference>
<comment type="similarity">
    <text evidence="2">Belongs to the V-ATPase 116 kDa subunit family.</text>
</comment>
<evidence type="ECO:0000256" key="3">
    <source>
        <dbReference type="ARBA" id="ARBA00022448"/>
    </source>
</evidence>
<keyword evidence="4 8" id="KW-0812">Transmembrane</keyword>
<feature type="transmembrane region" description="Helical" evidence="8">
    <location>
        <begin position="348"/>
        <end position="368"/>
    </location>
</feature>
<name>A0A120JU15_9FIRM</name>
<keyword evidence="3" id="KW-0813">Transport</keyword>
<evidence type="ECO:0000256" key="8">
    <source>
        <dbReference type="SAM" id="Phobius"/>
    </source>
</evidence>
<keyword evidence="10" id="KW-1185">Reference proteome</keyword>